<proteinExistence type="inferred from homology"/>
<evidence type="ECO:0000313" key="7">
    <source>
        <dbReference type="EMBL" id="HHQ80697.1"/>
    </source>
</evidence>
<dbReference type="AlphaFoldDB" id="A0A7J3ZKT5"/>
<evidence type="ECO:0000256" key="3">
    <source>
        <dbReference type="ARBA" id="ARBA00048954"/>
    </source>
</evidence>
<keyword evidence="7" id="KW-0547">Nucleotide-binding</keyword>
<keyword evidence="5" id="KW-1133">Transmembrane helix</keyword>
<dbReference type="GO" id="GO:0005524">
    <property type="term" value="F:ATP binding"/>
    <property type="evidence" value="ECO:0007669"/>
    <property type="project" value="UniProtKB-KW"/>
</dbReference>
<keyword evidence="5" id="KW-0472">Membrane</keyword>
<dbReference type="GO" id="GO:0043138">
    <property type="term" value="F:3'-5' DNA helicase activity"/>
    <property type="evidence" value="ECO:0007669"/>
    <property type="project" value="UniProtKB-EC"/>
</dbReference>
<comment type="similarity">
    <text evidence="1">Belongs to the HerA family.</text>
</comment>
<comment type="catalytic activity">
    <reaction evidence="2">
        <text>Couples ATP hydrolysis with the unwinding of duplex DNA by translocating in the 3'-5' direction.</text>
        <dbReference type="EC" id="5.6.2.4"/>
    </reaction>
</comment>
<feature type="transmembrane region" description="Helical" evidence="5">
    <location>
        <begin position="43"/>
        <end position="65"/>
    </location>
</feature>
<evidence type="ECO:0000256" key="5">
    <source>
        <dbReference type="SAM" id="Phobius"/>
    </source>
</evidence>
<dbReference type="SMART" id="SM00382">
    <property type="entry name" value="AAA"/>
    <property type="match status" value="1"/>
</dbReference>
<dbReference type="PANTHER" id="PTHR42957:SF1">
    <property type="entry name" value="HELICASE MJ1565-RELATED"/>
    <property type="match status" value="1"/>
</dbReference>
<dbReference type="InterPro" id="IPR008571">
    <property type="entry name" value="HerA-like"/>
</dbReference>
<dbReference type="SUPFAM" id="SSF52540">
    <property type="entry name" value="P-loop containing nucleoside triphosphate hydrolases"/>
    <property type="match status" value="1"/>
</dbReference>
<dbReference type="InterPro" id="IPR003593">
    <property type="entry name" value="AAA+_ATPase"/>
</dbReference>
<dbReference type="Gene3D" id="3.40.50.300">
    <property type="entry name" value="P-loop containing nucleotide triphosphate hydrolases"/>
    <property type="match status" value="2"/>
</dbReference>
<evidence type="ECO:0000256" key="4">
    <source>
        <dbReference type="ARBA" id="ARBA00048988"/>
    </source>
</evidence>
<comment type="catalytic activity">
    <reaction evidence="4">
        <text>ATP + H2O = ADP + phosphate + H(+)</text>
        <dbReference type="Rhea" id="RHEA:13065"/>
        <dbReference type="ChEBI" id="CHEBI:15377"/>
        <dbReference type="ChEBI" id="CHEBI:15378"/>
        <dbReference type="ChEBI" id="CHEBI:30616"/>
        <dbReference type="ChEBI" id="CHEBI:43474"/>
        <dbReference type="ChEBI" id="CHEBI:456216"/>
        <dbReference type="EC" id="5.6.2.4"/>
    </reaction>
</comment>
<dbReference type="InterPro" id="IPR027417">
    <property type="entry name" value="P-loop_NTPase"/>
</dbReference>
<reference evidence="7" key="1">
    <citation type="journal article" date="2020" name="mSystems">
        <title>Genome- and Community-Level Interaction Insights into Carbon Utilization and Element Cycling Functions of Hydrothermarchaeota in Hydrothermal Sediment.</title>
        <authorList>
            <person name="Zhou Z."/>
            <person name="Liu Y."/>
            <person name="Xu W."/>
            <person name="Pan J."/>
            <person name="Luo Z.H."/>
            <person name="Li M."/>
        </authorList>
    </citation>
    <scope>NUCLEOTIDE SEQUENCE [LARGE SCALE GENOMIC DNA]</scope>
    <source>
        <strain evidence="7">SpSt-1116</strain>
    </source>
</reference>
<dbReference type="InterPro" id="IPR025662">
    <property type="entry name" value="Sigma_54_int_dom_ATP-bd_1"/>
</dbReference>
<keyword evidence="7" id="KW-0067">ATP-binding</keyword>
<protein>
    <submittedName>
        <fullName evidence="7">ATP-binding protein</fullName>
    </submittedName>
</protein>
<organism evidence="7">
    <name type="scientific">Fervidicoccus fontis</name>
    <dbReference type="NCBI Taxonomy" id="683846"/>
    <lineage>
        <taxon>Archaea</taxon>
        <taxon>Thermoproteota</taxon>
        <taxon>Thermoprotei</taxon>
        <taxon>Fervidicoccales</taxon>
        <taxon>Fervidicoccaceae</taxon>
        <taxon>Fervidicoccus</taxon>
    </lineage>
</organism>
<gene>
    <name evidence="7" type="ORF">ENM78_04530</name>
</gene>
<comment type="catalytic activity">
    <reaction evidence="3">
        <text>ATP + H2O = ADP + phosphate + H(+)</text>
        <dbReference type="Rhea" id="RHEA:13065"/>
        <dbReference type="ChEBI" id="CHEBI:15377"/>
        <dbReference type="ChEBI" id="CHEBI:15378"/>
        <dbReference type="ChEBI" id="CHEBI:30616"/>
        <dbReference type="ChEBI" id="CHEBI:43474"/>
        <dbReference type="ChEBI" id="CHEBI:456216"/>
        <dbReference type="EC" id="5.6.2.3"/>
    </reaction>
</comment>
<dbReference type="PROSITE" id="PS00675">
    <property type="entry name" value="SIGMA54_INTERACT_1"/>
    <property type="match status" value="1"/>
</dbReference>
<evidence type="ECO:0000256" key="2">
    <source>
        <dbReference type="ARBA" id="ARBA00034617"/>
    </source>
</evidence>
<accession>A0A7J3ZKT5</accession>
<comment type="caution">
    <text evidence="7">The sequence shown here is derived from an EMBL/GenBank/DDBJ whole genome shotgun (WGS) entry which is preliminary data.</text>
</comment>
<dbReference type="PANTHER" id="PTHR42957">
    <property type="entry name" value="HELICASE MJ1565-RELATED"/>
    <property type="match status" value="1"/>
</dbReference>
<name>A0A7J3ZKT5_9CREN</name>
<evidence type="ECO:0000259" key="6">
    <source>
        <dbReference type="SMART" id="SM00382"/>
    </source>
</evidence>
<dbReference type="EMBL" id="DRZC01000063">
    <property type="protein sequence ID" value="HHQ80697.1"/>
    <property type="molecule type" value="Genomic_DNA"/>
</dbReference>
<feature type="domain" description="AAA+ ATPase" evidence="6">
    <location>
        <begin position="278"/>
        <end position="555"/>
    </location>
</feature>
<feature type="transmembrane region" description="Helical" evidence="5">
    <location>
        <begin position="95"/>
        <end position="117"/>
    </location>
</feature>
<sequence>MGMKLMKEQGHSGKISLAALLAALSLGLPYAVAKLNLPHTSLVGVALLDARIGIMVLVPTLAGVVSTIVTRFPLLATLIGYSLLTSGLARGGVQVLPAIAFLCGILLGAIVAKHIGLNVHWSHKSSIRLVRSPSLTRALYCISITLVGMGVFGLLAEQIFTETFGNSMFWAVGSLFASTITGLMAESRSIATLSGLLSLMGPSWIAIALLARTTGVPCEYYEHNVGVPIGTRVGELSERKRGLKEATGLLHHINELTSGKWVWSAADGMLRLDPFRSRNPHMLIFGESGSGKSTLAKALAVEFHKQGASVTVLDFHGEYASLSRYGFKVLDAKAHAVNPLELCGESPRARALELSFTLARVFSLGTIQRSILLDVIREAYEERGIYEDKPETWSKPAPTFLDLNRVIKRRIELTSRREEAARLESLYRYLSLLEDFLPEGREENRKQALLNESAIVNLSNLPSEGVQSLYADVMLREIYARYARKASRPKKSTVIILDEAHRLTREQSASRTLRRLLAESRKYGMAVILISQSPLDFSQNIASNASTKISFRVSEARSLDYATKILTPVLESTAITLIKNTLKNLPVGFAIVSYERETKNNLINNLLTVVQVQQSE</sequence>
<dbReference type="InterPro" id="IPR002789">
    <property type="entry name" value="HerA_central"/>
</dbReference>
<keyword evidence="5" id="KW-0812">Transmembrane</keyword>
<evidence type="ECO:0000256" key="1">
    <source>
        <dbReference type="ARBA" id="ARBA00007816"/>
    </source>
</evidence>
<feature type="transmembrane region" description="Helical" evidence="5">
    <location>
        <begin position="138"/>
        <end position="156"/>
    </location>
</feature>
<dbReference type="GO" id="GO:0043139">
    <property type="term" value="F:5'-3' DNA helicase activity"/>
    <property type="evidence" value="ECO:0007669"/>
    <property type="project" value="UniProtKB-EC"/>
</dbReference>
<dbReference type="Pfam" id="PF01935">
    <property type="entry name" value="DUF87"/>
    <property type="match status" value="1"/>
</dbReference>
<dbReference type="CDD" id="cd01127">
    <property type="entry name" value="TrwB_TraG_TraD_VirD4"/>
    <property type="match status" value="1"/>
</dbReference>